<sequence>MYSGPRTSTTSQSLVELSEGPENESRKEFTVEDCCKGPVSWTSEFLDCGLGPKETCSLPRNLTQANLRMEENIKRYTGNYLVLAMVAVLCYLYKIPVALLDYVDFGSLGYCKGVPQLEGFDSE</sequence>
<keyword evidence="2" id="KW-0812">Transmembrane</keyword>
<proteinExistence type="predicted"/>
<gene>
    <name evidence="3" type="ORF">R1sor_006893</name>
</gene>
<evidence type="ECO:0000313" key="4">
    <source>
        <dbReference type="Proteomes" id="UP001633002"/>
    </source>
</evidence>
<feature type="region of interest" description="Disordered" evidence="1">
    <location>
        <begin position="1"/>
        <end position="27"/>
    </location>
</feature>
<evidence type="ECO:0000256" key="1">
    <source>
        <dbReference type="SAM" id="MobiDB-lite"/>
    </source>
</evidence>
<protein>
    <submittedName>
        <fullName evidence="3">Uncharacterized protein</fullName>
    </submittedName>
</protein>
<accession>A0ABD3HNU4</accession>
<dbReference type="Proteomes" id="UP001633002">
    <property type="component" value="Unassembled WGS sequence"/>
</dbReference>
<keyword evidence="2" id="KW-1133">Transmembrane helix</keyword>
<organism evidence="3 4">
    <name type="scientific">Riccia sorocarpa</name>
    <dbReference type="NCBI Taxonomy" id="122646"/>
    <lineage>
        <taxon>Eukaryota</taxon>
        <taxon>Viridiplantae</taxon>
        <taxon>Streptophyta</taxon>
        <taxon>Embryophyta</taxon>
        <taxon>Marchantiophyta</taxon>
        <taxon>Marchantiopsida</taxon>
        <taxon>Marchantiidae</taxon>
        <taxon>Marchantiales</taxon>
        <taxon>Ricciaceae</taxon>
        <taxon>Riccia</taxon>
    </lineage>
</organism>
<evidence type="ECO:0000313" key="3">
    <source>
        <dbReference type="EMBL" id="KAL3693242.1"/>
    </source>
</evidence>
<feature type="compositionally biased region" description="Polar residues" evidence="1">
    <location>
        <begin position="1"/>
        <end position="15"/>
    </location>
</feature>
<feature type="transmembrane region" description="Helical" evidence="2">
    <location>
        <begin position="78"/>
        <end position="100"/>
    </location>
</feature>
<dbReference type="AlphaFoldDB" id="A0ABD3HNU4"/>
<reference evidence="3 4" key="1">
    <citation type="submission" date="2024-09" db="EMBL/GenBank/DDBJ databases">
        <title>Chromosome-scale assembly of Riccia sorocarpa.</title>
        <authorList>
            <person name="Paukszto L."/>
        </authorList>
    </citation>
    <scope>NUCLEOTIDE SEQUENCE [LARGE SCALE GENOMIC DNA]</scope>
    <source>
        <strain evidence="3">LP-2024</strain>
        <tissue evidence="3">Aerial parts of the thallus</tissue>
    </source>
</reference>
<evidence type="ECO:0000256" key="2">
    <source>
        <dbReference type="SAM" id="Phobius"/>
    </source>
</evidence>
<name>A0ABD3HNU4_9MARC</name>
<dbReference type="EMBL" id="JBJQOH010000003">
    <property type="protein sequence ID" value="KAL3693242.1"/>
    <property type="molecule type" value="Genomic_DNA"/>
</dbReference>
<keyword evidence="2" id="KW-0472">Membrane</keyword>
<keyword evidence="4" id="KW-1185">Reference proteome</keyword>
<comment type="caution">
    <text evidence="3">The sequence shown here is derived from an EMBL/GenBank/DDBJ whole genome shotgun (WGS) entry which is preliminary data.</text>
</comment>